<dbReference type="EC" id="3.-.-.-" evidence="4"/>
<keyword evidence="2" id="KW-1133">Transmembrane helix</keyword>
<dbReference type="Proteomes" id="UP001589707">
    <property type="component" value="Unassembled WGS sequence"/>
</dbReference>
<dbReference type="InterPro" id="IPR001466">
    <property type="entry name" value="Beta-lactam-related"/>
</dbReference>
<feature type="region of interest" description="Disordered" evidence="1">
    <location>
        <begin position="1"/>
        <end position="21"/>
    </location>
</feature>
<dbReference type="Gene3D" id="3.40.710.10">
    <property type="entry name" value="DD-peptidase/beta-lactamase superfamily"/>
    <property type="match status" value="1"/>
</dbReference>
<gene>
    <name evidence="4" type="ORF">ACFFN1_11365</name>
</gene>
<dbReference type="InterPro" id="IPR050491">
    <property type="entry name" value="AmpC-like"/>
</dbReference>
<feature type="domain" description="Beta-lactamase-related" evidence="3">
    <location>
        <begin position="96"/>
        <end position="364"/>
    </location>
</feature>
<keyword evidence="5" id="KW-1185">Reference proteome</keyword>
<protein>
    <submittedName>
        <fullName evidence="4">Serine hydrolase domain-containing protein</fullName>
        <ecNumber evidence="4">3.-.-.-</ecNumber>
    </submittedName>
</protein>
<dbReference type="PANTHER" id="PTHR46825:SF9">
    <property type="entry name" value="BETA-LACTAMASE-RELATED DOMAIN-CONTAINING PROTEIN"/>
    <property type="match status" value="1"/>
</dbReference>
<dbReference type="Pfam" id="PF00144">
    <property type="entry name" value="Beta-lactamase"/>
    <property type="match status" value="1"/>
</dbReference>
<keyword evidence="2" id="KW-0472">Membrane</keyword>
<dbReference type="GO" id="GO:0016787">
    <property type="term" value="F:hydrolase activity"/>
    <property type="evidence" value="ECO:0007669"/>
    <property type="project" value="UniProtKB-KW"/>
</dbReference>
<evidence type="ECO:0000256" key="2">
    <source>
        <dbReference type="SAM" id="Phobius"/>
    </source>
</evidence>
<comment type="caution">
    <text evidence="4">The sequence shown here is derived from an EMBL/GenBank/DDBJ whole genome shotgun (WGS) entry which is preliminary data.</text>
</comment>
<evidence type="ECO:0000313" key="5">
    <source>
        <dbReference type="Proteomes" id="UP001589707"/>
    </source>
</evidence>
<accession>A0ABV5X4X9</accession>
<dbReference type="EMBL" id="JBHMAU010000069">
    <property type="protein sequence ID" value="MFB9776989.1"/>
    <property type="molecule type" value="Genomic_DNA"/>
</dbReference>
<evidence type="ECO:0000256" key="1">
    <source>
        <dbReference type="SAM" id="MobiDB-lite"/>
    </source>
</evidence>
<keyword evidence="4" id="KW-0378">Hydrolase</keyword>
<name>A0ABV5X4X9_9MICO</name>
<dbReference type="SUPFAM" id="SSF56601">
    <property type="entry name" value="beta-lactamase/transpeptidase-like"/>
    <property type="match status" value="1"/>
</dbReference>
<dbReference type="InterPro" id="IPR012338">
    <property type="entry name" value="Beta-lactam/transpept-like"/>
</dbReference>
<evidence type="ECO:0000313" key="4">
    <source>
        <dbReference type="EMBL" id="MFB9776989.1"/>
    </source>
</evidence>
<reference evidence="4 5" key="1">
    <citation type="submission" date="2024-09" db="EMBL/GenBank/DDBJ databases">
        <authorList>
            <person name="Sun Q."/>
            <person name="Mori K."/>
        </authorList>
    </citation>
    <scope>NUCLEOTIDE SEQUENCE [LARGE SCALE GENOMIC DNA]</scope>
    <source>
        <strain evidence="4 5">JCM 11683</strain>
    </source>
</reference>
<dbReference type="RefSeq" id="WP_376840865.1">
    <property type="nucleotide sequence ID" value="NZ_JBHMAU010000069.1"/>
</dbReference>
<sequence length="385" mass="40046">MTDTSRAPGPLPDTPAKTTAGGSVRRRGWLLPAAAALVTALVLTFVSPLLPRLGGSTGDAELGEEIIEILGSHQRHHVAIARLSADGSGPRFAGFGADENTEFEIGSVTKTFTGVLLGQAIEKEEVTLDTTLGDIFGDEAGGAAEITLMQLATHTSGLPRLEPSGPLTPLIAQVLHTDPYQTSESELLAGLESLDAPKPVDPDAGDGEYSNYGVALLGLALAEAAGTDYPALLQERIFEPLGMYDSYLPVTRDGLAADAPHGYAAGGVPASPWTMNANAPAGGIRSTAADMTRYVQAVMTGELAGAEQATTRHALLREGREIGFNWMLRVPDAGEKHVILHNGGTGGFSSIVGFTPEGEALIVLSDTSRSVDDALDVLIDGQEQS</sequence>
<proteinExistence type="predicted"/>
<keyword evidence="2" id="KW-0812">Transmembrane</keyword>
<dbReference type="PANTHER" id="PTHR46825">
    <property type="entry name" value="D-ALANYL-D-ALANINE-CARBOXYPEPTIDASE/ENDOPEPTIDASE AMPH"/>
    <property type="match status" value="1"/>
</dbReference>
<feature type="transmembrane region" description="Helical" evidence="2">
    <location>
        <begin position="29"/>
        <end position="50"/>
    </location>
</feature>
<evidence type="ECO:0000259" key="3">
    <source>
        <dbReference type="Pfam" id="PF00144"/>
    </source>
</evidence>
<organism evidence="4 5">
    <name type="scientific">Brevibacterium otitidis</name>
    <dbReference type="NCBI Taxonomy" id="53364"/>
    <lineage>
        <taxon>Bacteria</taxon>
        <taxon>Bacillati</taxon>
        <taxon>Actinomycetota</taxon>
        <taxon>Actinomycetes</taxon>
        <taxon>Micrococcales</taxon>
        <taxon>Brevibacteriaceae</taxon>
        <taxon>Brevibacterium</taxon>
    </lineage>
</organism>